<evidence type="ECO:0000313" key="7">
    <source>
        <dbReference type="Proteomes" id="UP000219602"/>
    </source>
</evidence>
<evidence type="ECO:0000313" key="6">
    <source>
        <dbReference type="EMBL" id="PCD30305.1"/>
    </source>
</evidence>
<dbReference type="GO" id="GO:0005634">
    <property type="term" value="C:nucleus"/>
    <property type="evidence" value="ECO:0007669"/>
    <property type="project" value="UniProtKB-SubCell"/>
</dbReference>
<dbReference type="SUPFAM" id="SSF57701">
    <property type="entry name" value="Zn2/Cys6 DNA-binding domain"/>
    <property type="match status" value="1"/>
</dbReference>
<dbReference type="PANTHER" id="PTHR31001:SF77">
    <property type="entry name" value="TRANSCRIPTION FACTOR, PUTATIVE (AFU_ORTHOLOGUE AFUA_3G12940)-RELATED"/>
    <property type="match status" value="1"/>
</dbReference>
<dbReference type="SMART" id="SM00906">
    <property type="entry name" value="Fungal_trans"/>
    <property type="match status" value="1"/>
</dbReference>
<evidence type="ECO:0000256" key="4">
    <source>
        <dbReference type="SAM" id="MobiDB-lite"/>
    </source>
</evidence>
<dbReference type="AlphaFoldDB" id="A0A2H3GHS1"/>
<comment type="subcellular location">
    <subcellularLocation>
        <location evidence="1">Nucleus</location>
    </subcellularLocation>
</comment>
<keyword evidence="3" id="KW-0539">Nucleus</keyword>
<dbReference type="Proteomes" id="UP000219602">
    <property type="component" value="Chromosome 9"/>
</dbReference>
<feature type="region of interest" description="Disordered" evidence="4">
    <location>
        <begin position="116"/>
        <end position="147"/>
    </location>
</feature>
<dbReference type="InterPro" id="IPR036864">
    <property type="entry name" value="Zn2-C6_fun-type_DNA-bd_sf"/>
</dbReference>
<dbReference type="Pfam" id="PF00172">
    <property type="entry name" value="Zn_clus"/>
    <property type="match status" value="1"/>
</dbReference>
<dbReference type="GO" id="GO:0000981">
    <property type="term" value="F:DNA-binding transcription factor activity, RNA polymerase II-specific"/>
    <property type="evidence" value="ECO:0007669"/>
    <property type="project" value="InterPro"/>
</dbReference>
<dbReference type="CDD" id="cd12148">
    <property type="entry name" value="fungal_TF_MHR"/>
    <property type="match status" value="1"/>
</dbReference>
<organism evidence="6 7">
    <name type="scientific">Fusarium oxysporum f. sp. radicis-cucumerinum</name>
    <dbReference type="NCBI Taxonomy" id="327505"/>
    <lineage>
        <taxon>Eukaryota</taxon>
        <taxon>Fungi</taxon>
        <taxon>Dikarya</taxon>
        <taxon>Ascomycota</taxon>
        <taxon>Pezizomycotina</taxon>
        <taxon>Sordariomycetes</taxon>
        <taxon>Hypocreomycetidae</taxon>
        <taxon>Hypocreales</taxon>
        <taxon>Nectriaceae</taxon>
        <taxon>Fusarium</taxon>
        <taxon>Fusarium oxysporum species complex</taxon>
    </lineage>
</organism>
<dbReference type="PROSITE" id="PS50048">
    <property type="entry name" value="ZN2_CY6_FUNGAL_2"/>
    <property type="match status" value="1"/>
</dbReference>
<feature type="compositionally biased region" description="Low complexity" evidence="4">
    <location>
        <begin position="8"/>
        <end position="20"/>
    </location>
</feature>
<dbReference type="EMBL" id="MABQ02000007">
    <property type="protein sequence ID" value="PCD30305.1"/>
    <property type="molecule type" value="Genomic_DNA"/>
</dbReference>
<dbReference type="GO" id="GO:0008270">
    <property type="term" value="F:zinc ion binding"/>
    <property type="evidence" value="ECO:0007669"/>
    <property type="project" value="InterPro"/>
</dbReference>
<dbReference type="CDD" id="cd00067">
    <property type="entry name" value="GAL4"/>
    <property type="match status" value="1"/>
</dbReference>
<dbReference type="PROSITE" id="PS00463">
    <property type="entry name" value="ZN2_CY6_FUNGAL_1"/>
    <property type="match status" value="1"/>
</dbReference>
<sequence length="753" mass="83823">MDSTTPFSRLSVSSPRSSNSDGIQKARQRTITACLTCRRRKVKCDHTQPTCTPCKKGNRACIYASPQPASHNPSHAREGNRVSRSNLRTGQEEIRNRLERLERLLERAIVSGGSISQSPDVRVYSSENPRDVDQVKGASPNPRAETLSTDGFDGALLLEAEEGQSRWVSSLHYALLADQIHDVKMLLGDESGGEPVESSPTDQATPPFPFSATTVDSLTASAPNSADDCLALLNIFYSNVDPMTRLVHKPTLQRRFTQYINYTYGTATPTTGHQEAEAPRPDQALHTFEPLALAIFYSAINSLSAENVMLQFSAEKEALLAQFQRGVELGLGRENFLVTPSIEVLQAFVLLLTCQSREDGMARTWTLLGLAVKMALSQGLHREPSLFPSSNMDVVQVETRRRLWHQICHLDFRSAEGRGQEPTISDEDYTTLLPRNVCDDDLVEGAHLGAETYSPPGFTDMTGHLIRLNGIQCFRRIVRSTYRLERRIKSSALNGNGNLYPIAELQSLFEEVRSMVDEMVSHLQTQYLRYCDPQVPQQRMALGLAAVIEWRCWSIFWLRTPKQYREAAVSPEIRQTVLAKSVSLIESLNSMPDDQDAQKFQWHIGGHACFQSIMHIVSELETPEFKAPNHSLLRARAVEVLKKTMDTRGREATPMWKVINRIISNCLAKNAPANLPLTPFQTVLPRNGVIPGIWSSTTASPSAVPPSLSASAESARQTPLLDLSEIGSIDMQDPVTSFDWGFWNLDPTDPSSY</sequence>
<accession>A0A2H3GHS1</accession>
<protein>
    <recommendedName>
        <fullName evidence="5">Zn(2)-C6 fungal-type domain-containing protein</fullName>
    </recommendedName>
</protein>
<comment type="caution">
    <text evidence="6">The sequence shown here is derived from an EMBL/GenBank/DDBJ whole genome shotgun (WGS) entry which is preliminary data.</text>
</comment>
<proteinExistence type="predicted"/>
<feature type="region of interest" description="Disordered" evidence="4">
    <location>
        <begin position="66"/>
        <end position="90"/>
    </location>
</feature>
<feature type="region of interest" description="Disordered" evidence="4">
    <location>
        <begin position="1"/>
        <end position="25"/>
    </location>
</feature>
<name>A0A2H3GHS1_FUSOX</name>
<dbReference type="SMART" id="SM00066">
    <property type="entry name" value="GAL4"/>
    <property type="match status" value="1"/>
</dbReference>
<dbReference type="Pfam" id="PF04082">
    <property type="entry name" value="Fungal_trans"/>
    <property type="match status" value="1"/>
</dbReference>
<keyword evidence="2" id="KW-0479">Metal-binding</keyword>
<dbReference type="Gene3D" id="4.10.240.10">
    <property type="entry name" value="Zn(2)-C6 fungal-type DNA-binding domain"/>
    <property type="match status" value="1"/>
</dbReference>
<evidence type="ECO:0000256" key="2">
    <source>
        <dbReference type="ARBA" id="ARBA00022723"/>
    </source>
</evidence>
<reference evidence="6 7" key="2">
    <citation type="journal article" date="2017" name="Sci. Rep.">
        <title>A mobile pathogenicity chromosome in Fusarium oxysporum for infection of multiple cucurbit species.</title>
        <authorList>
            <person name="van Dam P."/>
            <person name="Fokkens L."/>
            <person name="Ayukawa Y."/>
            <person name="van der Gragt M."/>
            <person name="Ter Horst A."/>
            <person name="Brankovics B."/>
            <person name="Houterman P.M."/>
            <person name="Arie T."/>
            <person name="Rep M."/>
        </authorList>
    </citation>
    <scope>NUCLEOTIDE SEQUENCE [LARGE SCALE GENOMIC DNA]</scope>
    <source>
        <strain evidence="6 7">Forc016</strain>
    </source>
</reference>
<dbReference type="STRING" id="327505.A0A2H3GHS1"/>
<evidence type="ECO:0000256" key="1">
    <source>
        <dbReference type="ARBA" id="ARBA00004123"/>
    </source>
</evidence>
<reference evidence="6 7" key="1">
    <citation type="journal article" date="2016" name="Environ. Microbiol.">
        <title>Effector profiles distinguish formae speciales of Fusarium oxysporum.</title>
        <authorList>
            <person name="van Dam P."/>
            <person name="Fokkens L."/>
            <person name="Schmidt S.M."/>
            <person name="Linmans J.H."/>
            <person name="Kistler H.C."/>
            <person name="Ma L.J."/>
            <person name="Rep M."/>
        </authorList>
    </citation>
    <scope>NUCLEOTIDE SEQUENCE [LARGE SCALE GENOMIC DNA]</scope>
    <source>
        <strain evidence="6 7">Forc016</strain>
    </source>
</reference>
<dbReference type="InterPro" id="IPR007219">
    <property type="entry name" value="XnlR_reg_dom"/>
</dbReference>
<evidence type="ECO:0000256" key="3">
    <source>
        <dbReference type="ARBA" id="ARBA00023242"/>
    </source>
</evidence>
<dbReference type="InterPro" id="IPR001138">
    <property type="entry name" value="Zn2Cys6_DnaBD"/>
</dbReference>
<feature type="domain" description="Zn(2)-C6 fungal-type" evidence="5">
    <location>
        <begin position="33"/>
        <end position="63"/>
    </location>
</feature>
<dbReference type="InterPro" id="IPR050613">
    <property type="entry name" value="Sec_Metabolite_Reg"/>
</dbReference>
<gene>
    <name evidence="6" type="ORF">AU210_009987</name>
</gene>
<evidence type="ECO:0000259" key="5">
    <source>
        <dbReference type="PROSITE" id="PS50048"/>
    </source>
</evidence>
<feature type="region of interest" description="Disordered" evidence="4">
    <location>
        <begin position="188"/>
        <end position="207"/>
    </location>
</feature>
<dbReference type="PANTHER" id="PTHR31001">
    <property type="entry name" value="UNCHARACTERIZED TRANSCRIPTIONAL REGULATORY PROTEIN"/>
    <property type="match status" value="1"/>
</dbReference>
<dbReference type="GO" id="GO:0003677">
    <property type="term" value="F:DNA binding"/>
    <property type="evidence" value="ECO:0007669"/>
    <property type="project" value="InterPro"/>
</dbReference>
<dbReference type="GO" id="GO:0006351">
    <property type="term" value="P:DNA-templated transcription"/>
    <property type="evidence" value="ECO:0007669"/>
    <property type="project" value="InterPro"/>
</dbReference>